<sequence length="182" mass="20341">MTNPTCFYLHLLMLSIVLHVLFVNQNIATAISNNDEVSLIRNSCDGTHYLGTCLSVLEADSRSKSATDLKSLTRISMDIVCEEAIGLKSLFTAAEKNITDPNLIKNVKKCIEVSDYCNYRIKTFGIPDFEEGNYRFANISAKDCVDCATDCSFTGIKLFNKEIVTLHDFSADVQDFINMLQN</sequence>
<dbReference type="Pfam" id="PF04043">
    <property type="entry name" value="PMEI"/>
    <property type="match status" value="1"/>
</dbReference>
<dbReference type="EMBL" id="JANJYI010000008">
    <property type="protein sequence ID" value="KAK2638846.1"/>
    <property type="molecule type" value="Genomic_DNA"/>
</dbReference>
<name>A0AAD9TMQ5_9ROSI</name>
<proteinExistence type="inferred from homology"/>
<reference evidence="6" key="1">
    <citation type="journal article" date="2023" name="Plant J.">
        <title>Genome sequences and population genomics provide insights into the demographic history, inbreeding, and mutation load of two 'living fossil' tree species of Dipteronia.</title>
        <authorList>
            <person name="Feng Y."/>
            <person name="Comes H.P."/>
            <person name="Chen J."/>
            <person name="Zhu S."/>
            <person name="Lu R."/>
            <person name="Zhang X."/>
            <person name="Li P."/>
            <person name="Qiu J."/>
            <person name="Olsen K.M."/>
            <person name="Qiu Y."/>
        </authorList>
    </citation>
    <scope>NUCLEOTIDE SEQUENCE</scope>
    <source>
        <strain evidence="6">KIB01</strain>
    </source>
</reference>
<feature type="signal peptide" evidence="4">
    <location>
        <begin position="1"/>
        <end position="30"/>
    </location>
</feature>
<dbReference type="InterPro" id="IPR052421">
    <property type="entry name" value="PCW_Enzyme_Inhibitor"/>
</dbReference>
<dbReference type="PANTHER" id="PTHR36710:SF18">
    <property type="entry name" value="PECTINESTERASE INHIBITOR 5-RELATED"/>
    <property type="match status" value="1"/>
</dbReference>
<accession>A0AAD9TMQ5</accession>
<dbReference type="NCBIfam" id="TIGR01614">
    <property type="entry name" value="PME_inhib"/>
    <property type="match status" value="1"/>
</dbReference>
<dbReference type="GO" id="GO:0004857">
    <property type="term" value="F:enzyme inhibitor activity"/>
    <property type="evidence" value="ECO:0007669"/>
    <property type="project" value="InterPro"/>
</dbReference>
<evidence type="ECO:0000256" key="3">
    <source>
        <dbReference type="ARBA" id="ARBA00038471"/>
    </source>
</evidence>
<evidence type="ECO:0000313" key="6">
    <source>
        <dbReference type="EMBL" id="KAK2638846.1"/>
    </source>
</evidence>
<dbReference type="Gene3D" id="1.20.140.40">
    <property type="entry name" value="Invertase/pectin methylesterase inhibitor family protein"/>
    <property type="match status" value="1"/>
</dbReference>
<gene>
    <name evidence="6" type="ORF">Ddye_026641</name>
</gene>
<dbReference type="InterPro" id="IPR035513">
    <property type="entry name" value="Invertase/methylesterase_inhib"/>
</dbReference>
<evidence type="ECO:0000313" key="7">
    <source>
        <dbReference type="Proteomes" id="UP001280121"/>
    </source>
</evidence>
<dbReference type="SUPFAM" id="SSF101148">
    <property type="entry name" value="Plant invertase/pectin methylesterase inhibitor"/>
    <property type="match status" value="1"/>
</dbReference>
<comment type="caution">
    <text evidence="6">The sequence shown here is derived from an EMBL/GenBank/DDBJ whole genome shotgun (WGS) entry which is preliminary data.</text>
</comment>
<evidence type="ECO:0000256" key="4">
    <source>
        <dbReference type="SAM" id="SignalP"/>
    </source>
</evidence>
<dbReference type="InterPro" id="IPR006501">
    <property type="entry name" value="Pectinesterase_inhib_dom"/>
</dbReference>
<feature type="domain" description="Pectinesterase inhibitor" evidence="5">
    <location>
        <begin position="38"/>
        <end position="122"/>
    </location>
</feature>
<evidence type="ECO:0000259" key="5">
    <source>
        <dbReference type="Pfam" id="PF04043"/>
    </source>
</evidence>
<organism evidence="6 7">
    <name type="scientific">Dipteronia dyeriana</name>
    <dbReference type="NCBI Taxonomy" id="168575"/>
    <lineage>
        <taxon>Eukaryota</taxon>
        <taxon>Viridiplantae</taxon>
        <taxon>Streptophyta</taxon>
        <taxon>Embryophyta</taxon>
        <taxon>Tracheophyta</taxon>
        <taxon>Spermatophyta</taxon>
        <taxon>Magnoliopsida</taxon>
        <taxon>eudicotyledons</taxon>
        <taxon>Gunneridae</taxon>
        <taxon>Pentapetalae</taxon>
        <taxon>rosids</taxon>
        <taxon>malvids</taxon>
        <taxon>Sapindales</taxon>
        <taxon>Sapindaceae</taxon>
        <taxon>Hippocastanoideae</taxon>
        <taxon>Acereae</taxon>
        <taxon>Dipteronia</taxon>
    </lineage>
</organism>
<keyword evidence="1 4" id="KW-0732">Signal</keyword>
<comment type="similarity">
    <text evidence="3">Belongs to the PMEI family.</text>
</comment>
<keyword evidence="7" id="KW-1185">Reference proteome</keyword>
<evidence type="ECO:0000256" key="2">
    <source>
        <dbReference type="ARBA" id="ARBA00023157"/>
    </source>
</evidence>
<dbReference type="PANTHER" id="PTHR36710">
    <property type="entry name" value="PECTINESTERASE INHIBITOR-LIKE"/>
    <property type="match status" value="1"/>
</dbReference>
<keyword evidence="2" id="KW-1015">Disulfide bond</keyword>
<evidence type="ECO:0000256" key="1">
    <source>
        <dbReference type="ARBA" id="ARBA00022729"/>
    </source>
</evidence>
<dbReference type="AlphaFoldDB" id="A0AAD9TMQ5"/>
<protein>
    <recommendedName>
        <fullName evidence="5">Pectinesterase inhibitor domain-containing protein</fullName>
    </recommendedName>
</protein>
<feature type="chain" id="PRO_5042222041" description="Pectinesterase inhibitor domain-containing protein" evidence="4">
    <location>
        <begin position="31"/>
        <end position="182"/>
    </location>
</feature>
<dbReference type="Proteomes" id="UP001280121">
    <property type="component" value="Unassembled WGS sequence"/>
</dbReference>